<gene>
    <name evidence="1" type="ORF">Hyperionvirus2_113</name>
</gene>
<accession>A0A3G5A667</accession>
<reference evidence="1" key="1">
    <citation type="submission" date="2018-10" db="EMBL/GenBank/DDBJ databases">
        <title>Hidden diversity of soil giant viruses.</title>
        <authorList>
            <person name="Schulz F."/>
            <person name="Alteio L."/>
            <person name="Goudeau D."/>
            <person name="Ryan E.M."/>
            <person name="Malmstrom R.R."/>
            <person name="Blanchard J."/>
            <person name="Woyke T."/>
        </authorList>
    </citation>
    <scope>NUCLEOTIDE SEQUENCE</scope>
    <source>
        <strain evidence="1">HYV1</strain>
    </source>
</reference>
<dbReference type="EMBL" id="MK072384">
    <property type="protein sequence ID" value="AYV82745.1"/>
    <property type="molecule type" value="Genomic_DNA"/>
</dbReference>
<evidence type="ECO:0000313" key="1">
    <source>
        <dbReference type="EMBL" id="AYV82745.1"/>
    </source>
</evidence>
<protein>
    <submittedName>
        <fullName evidence="1">Uncharacterized protein</fullName>
    </submittedName>
</protein>
<proteinExistence type="predicted"/>
<sequence length="281" mass="32790">MDPIEELSAMIKHMNNTDKLTDIARNRFIDLITNYKPEECWKATFEQMKNIMIKKIVKKEVRPQFTNLFENFYKDYVVKKNKKPVKIPNKIVKDDNMLERRGLLDKHKVEGNKITLGHFANRHIMYLVDLNMNDADGRPLCKIGYSADVTDRLKKLKKEFDTDIILLSIKRIKSEQIEKELHSLIKVNKSHLCVPLMIGNKRKEEIYVYDKGLVEEFNAVACAVEEDVPKVVEPEVIKEKIENSGSILKSNQEDLKLKIDLAISALTLMRKEMIKFEKILN</sequence>
<name>A0A3G5A667_9VIRU</name>
<organism evidence="1">
    <name type="scientific">Hyperionvirus sp</name>
    <dbReference type="NCBI Taxonomy" id="2487770"/>
    <lineage>
        <taxon>Viruses</taxon>
        <taxon>Varidnaviria</taxon>
        <taxon>Bamfordvirae</taxon>
        <taxon>Nucleocytoviricota</taxon>
        <taxon>Megaviricetes</taxon>
        <taxon>Imitervirales</taxon>
        <taxon>Mimiviridae</taxon>
        <taxon>Klosneuvirinae</taxon>
    </lineage>
</organism>